<dbReference type="PANTHER" id="PTHR30629">
    <property type="entry name" value="PROPHAGE INTEGRASE"/>
    <property type="match status" value="1"/>
</dbReference>
<dbReference type="InterPro" id="IPR010998">
    <property type="entry name" value="Integrase_recombinase_N"/>
</dbReference>
<evidence type="ECO:0000256" key="3">
    <source>
        <dbReference type="ARBA" id="ARBA00023125"/>
    </source>
</evidence>
<dbReference type="GO" id="GO:0015074">
    <property type="term" value="P:DNA integration"/>
    <property type="evidence" value="ECO:0007669"/>
    <property type="project" value="UniProtKB-KW"/>
</dbReference>
<dbReference type="Proteomes" id="UP000325415">
    <property type="component" value="Unassembled WGS sequence"/>
</dbReference>
<evidence type="ECO:0000313" key="8">
    <source>
        <dbReference type="EMBL" id="KAE8130251.1"/>
    </source>
</evidence>
<dbReference type="PANTHER" id="PTHR30629:SF2">
    <property type="entry name" value="PROPHAGE INTEGRASE INTS-RELATED"/>
    <property type="match status" value="1"/>
</dbReference>
<dbReference type="SUPFAM" id="SSF56349">
    <property type="entry name" value="DNA breaking-rejoining enzymes"/>
    <property type="match status" value="1"/>
</dbReference>
<evidence type="ECO:0000256" key="5">
    <source>
        <dbReference type="PROSITE-ProRule" id="PRU01248"/>
    </source>
</evidence>
<keyword evidence="4" id="KW-0233">DNA recombination</keyword>
<keyword evidence="9" id="KW-1185">Reference proteome</keyword>
<dbReference type="OrthoDB" id="1822491at2"/>
<feature type="domain" description="Core-binding (CB)" evidence="7">
    <location>
        <begin position="62"/>
        <end position="140"/>
    </location>
</feature>
<gene>
    <name evidence="8" type="ORF">DDE84_01345</name>
</gene>
<sequence>MASIKSYETDKGIRYMVRYRKPDGGTTTKRGFRRKLDASRWAVEKESSKNHGAFVTESAGAISIGRLEPAWMAKQKTSCKPSYMRSLETTWKTHVRPTWAARQIKDLKPSEIQEWISDLSERRSASVVLRSVRILAGILDDAVRDQRLARNPARGLALPRKSVRAHAYLSVDELYALSAACVDGKGHRHSGDDFQRSVLVLLLGTVGLRWGEAIGLRWRDVDFDRHRISVRVSATQVGNGIVVGLPKSWEARTVVFPEALDEPLRRLGEGRGADDLLFAGPLDGHMRQPKPKDGSWYAGAVKRAGLKPMTVHDLRHTAASLMVRSGANVKAVQAQLGHKSAAMTLDIYADLFDDDLDAVGEAMNAILLRSALIPCSKRPAEAA</sequence>
<dbReference type="GO" id="GO:0003677">
    <property type="term" value="F:DNA binding"/>
    <property type="evidence" value="ECO:0007669"/>
    <property type="project" value="UniProtKB-UniRule"/>
</dbReference>
<evidence type="ECO:0000256" key="4">
    <source>
        <dbReference type="ARBA" id="ARBA00023172"/>
    </source>
</evidence>
<dbReference type="GeneID" id="78126346"/>
<accession>A0A5N6S9M6</accession>
<evidence type="ECO:0000313" key="9">
    <source>
        <dbReference type="Proteomes" id="UP000325415"/>
    </source>
</evidence>
<protein>
    <submittedName>
        <fullName evidence="8">Site-specific integrase</fullName>
    </submittedName>
</protein>
<name>A0A5N6S9M6_9BIFI</name>
<dbReference type="AlphaFoldDB" id="A0A5N6S9M6"/>
<feature type="domain" description="Tyr recombinase" evidence="6">
    <location>
        <begin position="164"/>
        <end position="361"/>
    </location>
</feature>
<dbReference type="Pfam" id="PF00589">
    <property type="entry name" value="Phage_integrase"/>
    <property type="match status" value="1"/>
</dbReference>
<dbReference type="Gene3D" id="1.10.150.130">
    <property type="match status" value="1"/>
</dbReference>
<evidence type="ECO:0000256" key="1">
    <source>
        <dbReference type="ARBA" id="ARBA00008857"/>
    </source>
</evidence>
<dbReference type="InterPro" id="IPR002104">
    <property type="entry name" value="Integrase_catalytic"/>
</dbReference>
<dbReference type="InterPro" id="IPR011010">
    <property type="entry name" value="DNA_brk_join_enz"/>
</dbReference>
<dbReference type="EMBL" id="QDAG01000001">
    <property type="protein sequence ID" value="KAE8130251.1"/>
    <property type="molecule type" value="Genomic_DNA"/>
</dbReference>
<dbReference type="InterPro" id="IPR013762">
    <property type="entry name" value="Integrase-like_cat_sf"/>
</dbReference>
<dbReference type="PROSITE" id="PS51898">
    <property type="entry name" value="TYR_RECOMBINASE"/>
    <property type="match status" value="1"/>
</dbReference>
<comment type="caution">
    <text evidence="8">The sequence shown here is derived from an EMBL/GenBank/DDBJ whole genome shotgun (WGS) entry which is preliminary data.</text>
</comment>
<dbReference type="RefSeq" id="WP_152579942.1">
    <property type="nucleotide sequence ID" value="NZ_QDAG01000001.1"/>
</dbReference>
<evidence type="ECO:0000259" key="6">
    <source>
        <dbReference type="PROSITE" id="PS51898"/>
    </source>
</evidence>
<dbReference type="InterPro" id="IPR050808">
    <property type="entry name" value="Phage_Integrase"/>
</dbReference>
<reference evidence="8 9" key="1">
    <citation type="submission" date="2018-04" db="EMBL/GenBank/DDBJ databases">
        <authorList>
            <person name="Eckel V.P."/>
            <person name="Vogel R.F."/>
        </authorList>
    </citation>
    <scope>NUCLEOTIDE SEQUENCE [LARGE SCALE GENOMIC DNA]</scope>
    <source>
        <strain evidence="9">TMW 2.1764</strain>
    </source>
</reference>
<evidence type="ECO:0000259" key="7">
    <source>
        <dbReference type="PROSITE" id="PS51900"/>
    </source>
</evidence>
<dbReference type="CDD" id="cd01189">
    <property type="entry name" value="INT_ICEBs1_C_like"/>
    <property type="match status" value="1"/>
</dbReference>
<evidence type="ECO:0000256" key="2">
    <source>
        <dbReference type="ARBA" id="ARBA00022908"/>
    </source>
</evidence>
<comment type="similarity">
    <text evidence="1">Belongs to the 'phage' integrase family.</text>
</comment>
<dbReference type="InterPro" id="IPR044068">
    <property type="entry name" value="CB"/>
</dbReference>
<dbReference type="GO" id="GO:0006310">
    <property type="term" value="P:DNA recombination"/>
    <property type="evidence" value="ECO:0007669"/>
    <property type="project" value="UniProtKB-KW"/>
</dbReference>
<proteinExistence type="inferred from homology"/>
<organism evidence="8 9">
    <name type="scientific">Bifidobacterium tibiigranuli</name>
    <dbReference type="NCBI Taxonomy" id="2172043"/>
    <lineage>
        <taxon>Bacteria</taxon>
        <taxon>Bacillati</taxon>
        <taxon>Actinomycetota</taxon>
        <taxon>Actinomycetes</taxon>
        <taxon>Bifidobacteriales</taxon>
        <taxon>Bifidobacteriaceae</taxon>
        <taxon>Bifidobacterium</taxon>
    </lineage>
</organism>
<dbReference type="Pfam" id="PF22022">
    <property type="entry name" value="Phage_int_M"/>
    <property type="match status" value="1"/>
</dbReference>
<keyword evidence="3 5" id="KW-0238">DNA-binding</keyword>
<dbReference type="Gene3D" id="1.10.443.10">
    <property type="entry name" value="Intergrase catalytic core"/>
    <property type="match status" value="1"/>
</dbReference>
<dbReference type="InterPro" id="IPR053876">
    <property type="entry name" value="Phage_int_M"/>
</dbReference>
<dbReference type="PROSITE" id="PS51900">
    <property type="entry name" value="CB"/>
    <property type="match status" value="1"/>
</dbReference>
<keyword evidence="2" id="KW-0229">DNA integration</keyword>